<dbReference type="Proteomes" id="UP000005850">
    <property type="component" value="Chromosome"/>
</dbReference>
<keyword evidence="1" id="KW-0413">Isomerase</keyword>
<gene>
    <name evidence="1" type="ORF">BRLA_c036030</name>
</gene>
<organism evidence="1 2">
    <name type="scientific">Brevibacillus laterosporus LMG 15441</name>
    <dbReference type="NCBI Taxonomy" id="1042163"/>
    <lineage>
        <taxon>Bacteria</taxon>
        <taxon>Bacillati</taxon>
        <taxon>Bacillota</taxon>
        <taxon>Bacilli</taxon>
        <taxon>Bacillales</taxon>
        <taxon>Paenibacillaceae</taxon>
        <taxon>Brevibacillus</taxon>
    </lineage>
</organism>
<dbReference type="InterPro" id="IPR014718">
    <property type="entry name" value="GH-type_carb-bd"/>
</dbReference>
<dbReference type="STRING" id="1042163.BRLA_c036030"/>
<reference evidence="1 2" key="1">
    <citation type="journal article" date="2011" name="J. Bacteriol.">
        <title>Genome sequence of Brevibacillus laterosporus LMG 15441, a pathogen of invertebrates.</title>
        <authorList>
            <person name="Djukic M."/>
            <person name="Poehlein A."/>
            <person name="Thurmer A."/>
            <person name="Daniel R."/>
        </authorList>
    </citation>
    <scope>NUCLEOTIDE SEQUENCE [LARGE SCALE GENOMIC DNA]</scope>
    <source>
        <strain evidence="1 2">LMG 15441</strain>
    </source>
</reference>
<dbReference type="Pfam" id="PF01263">
    <property type="entry name" value="Aldose_epim"/>
    <property type="match status" value="1"/>
</dbReference>
<dbReference type="HOGENOM" id="CLU_052486_2_0_9"/>
<name>A0A075REW7_BRELA</name>
<proteinExistence type="predicted"/>
<protein>
    <submittedName>
        <fullName evidence="1">Aldose 1-epimerase</fullName>
        <ecNumber evidence="1">5.1.3.3</ecNumber>
    </submittedName>
</protein>
<dbReference type="RefSeq" id="WP_003336575.1">
    <property type="nucleotide sequence ID" value="NZ_CP007806.1"/>
</dbReference>
<sequence length="324" mass="36716">MTRYQVAERKVDDYITYVLTDAEYPAEAHLVPGLGNNLFRFSVNNHEVFVSPEKISMIRDASARFGNPILFPPNKIRHGSFSFNGKKYQLGLNKGEHHSHGELRVRAWNVIARGAKADRGAFVESEFDFADHPDLLEAFQARLVFRFTYVLQDGVLRLEGEVKNESEVAAPFMLGFHPYFHVKQGHEQQTIMQVSSKLEWPVNKEGFVDGSPTSTDLCQQLTKGLAYPDMPKGRDHAFVTVEDGTTSCELIDEQESHKIVYEFGDQFPFMLVFQPSWNNSVSLEPYTAVTDAFNLDVAAEQTGARGLEPGEQFVFTHTFRVEKL</sequence>
<dbReference type="EMBL" id="CP007806">
    <property type="protein sequence ID" value="AIG27905.1"/>
    <property type="molecule type" value="Genomic_DNA"/>
</dbReference>
<dbReference type="EC" id="5.1.3.3" evidence="1"/>
<dbReference type="GO" id="GO:0005975">
    <property type="term" value="P:carbohydrate metabolic process"/>
    <property type="evidence" value="ECO:0007669"/>
    <property type="project" value="InterPro"/>
</dbReference>
<dbReference type="SUPFAM" id="SSF74650">
    <property type="entry name" value="Galactose mutarotase-like"/>
    <property type="match status" value="1"/>
</dbReference>
<dbReference type="eggNOG" id="COG2017">
    <property type="taxonomic scope" value="Bacteria"/>
</dbReference>
<dbReference type="GO" id="GO:0004034">
    <property type="term" value="F:aldose 1-epimerase activity"/>
    <property type="evidence" value="ECO:0007669"/>
    <property type="project" value="UniProtKB-EC"/>
</dbReference>
<evidence type="ECO:0000313" key="2">
    <source>
        <dbReference type="Proteomes" id="UP000005850"/>
    </source>
</evidence>
<dbReference type="InterPro" id="IPR011013">
    <property type="entry name" value="Gal_mutarotase_sf_dom"/>
</dbReference>
<keyword evidence="2" id="KW-1185">Reference proteome</keyword>
<dbReference type="GO" id="GO:0030246">
    <property type="term" value="F:carbohydrate binding"/>
    <property type="evidence" value="ECO:0007669"/>
    <property type="project" value="InterPro"/>
</dbReference>
<dbReference type="AlphaFoldDB" id="A0A075REW7"/>
<dbReference type="InterPro" id="IPR008183">
    <property type="entry name" value="Aldose_1/G6P_1-epimerase"/>
</dbReference>
<dbReference type="KEGG" id="blr:BRLA_c036030"/>
<evidence type="ECO:0000313" key="1">
    <source>
        <dbReference type="EMBL" id="AIG27905.1"/>
    </source>
</evidence>
<dbReference type="Gene3D" id="2.70.98.10">
    <property type="match status" value="1"/>
</dbReference>
<accession>A0A075REW7</accession>
<dbReference type="CDD" id="cd01081">
    <property type="entry name" value="Aldose_epim"/>
    <property type="match status" value="1"/>
</dbReference>